<name>K4EQU3_9BBAC</name>
<dbReference type="RefSeq" id="YP_006908618.1">
    <property type="nucleotide sequence ID" value="NC_018875.1"/>
</dbReference>
<organism evidence="1 2">
    <name type="scientific">Epinotia aporema granulovirus</name>
    <dbReference type="NCBI Taxonomy" id="166056"/>
    <lineage>
        <taxon>Viruses</taxon>
        <taxon>Viruses incertae sedis</taxon>
        <taxon>Naldaviricetes</taxon>
        <taxon>Lefavirales</taxon>
        <taxon>Baculoviridae</taxon>
        <taxon>Betabaculovirus</taxon>
        <taxon>Betabaculovirus epaporemae</taxon>
    </lineage>
</organism>
<reference evidence="1 2" key="1">
    <citation type="journal article" date="2012" name="BMC Genomics">
        <title>Genome of Epinotia aporema granulovirus (EpapGV), a polyorganotropic fast killing betabaculovirus with a novel thymidylate kinase gene.</title>
        <authorList>
            <person name="Ferrelli M.L."/>
            <person name="Salvador R."/>
            <person name="Biedma M.E."/>
            <person name="Berretta M.F."/>
            <person name="Haase S."/>
            <person name="Sciocco-Cap A."/>
            <person name="Ghiringhelli P.D."/>
            <person name="Romanowski V."/>
        </authorList>
    </citation>
    <scope>NUCLEOTIDE SEQUENCE [LARGE SCALE GENOMIC DNA]</scope>
</reference>
<proteinExistence type="predicted"/>
<keyword evidence="2" id="KW-1185">Reference proteome</keyword>
<dbReference type="KEGG" id="vg:13842636"/>
<accession>K4EQU3</accession>
<sequence>MLKKKQYHHNIISVVKNMLLANSLTKSPSSVEDKFKLEYYESCNKMSGQTFDTILSLFRYMCATPEVLYTFFDNDLFINYSINLIPNKINVIVEDVRVTVSMYYNKDVKICVECWEKLRDKDLVRLNEEKLVRVEESYWFCLNYICDYCFTNKLYTKA</sequence>
<evidence type="ECO:0000313" key="2">
    <source>
        <dbReference type="Proteomes" id="UP000201571"/>
    </source>
</evidence>
<dbReference type="EMBL" id="JN408834">
    <property type="protein sequence ID" value="AER41536.1"/>
    <property type="molecule type" value="Genomic_DNA"/>
</dbReference>
<evidence type="ECO:0000313" key="1">
    <source>
        <dbReference type="EMBL" id="AER41536.1"/>
    </source>
</evidence>
<protein>
    <submittedName>
        <fullName evidence="1">Uncharacterized protein</fullName>
    </submittedName>
</protein>
<dbReference type="OrthoDB" id="19990at10239"/>
<dbReference type="Proteomes" id="UP000201571">
    <property type="component" value="Segment"/>
</dbReference>
<dbReference type="GeneID" id="13842636"/>